<keyword evidence="1" id="KW-0472">Membrane</keyword>
<keyword evidence="1" id="KW-1133">Transmembrane helix</keyword>
<name>A0A1B0ANX4_9MUSC</name>
<keyword evidence="1" id="KW-0812">Transmembrane</keyword>
<dbReference type="AlphaFoldDB" id="A0A1B0ANX4"/>
<evidence type="ECO:0000313" key="2">
    <source>
        <dbReference type="EnsemblMetazoa" id="GPPI003376-PA"/>
    </source>
</evidence>
<organism evidence="2 3">
    <name type="scientific">Glossina palpalis gambiensis</name>
    <dbReference type="NCBI Taxonomy" id="67801"/>
    <lineage>
        <taxon>Eukaryota</taxon>
        <taxon>Metazoa</taxon>
        <taxon>Ecdysozoa</taxon>
        <taxon>Arthropoda</taxon>
        <taxon>Hexapoda</taxon>
        <taxon>Insecta</taxon>
        <taxon>Pterygota</taxon>
        <taxon>Neoptera</taxon>
        <taxon>Endopterygota</taxon>
        <taxon>Diptera</taxon>
        <taxon>Brachycera</taxon>
        <taxon>Muscomorpha</taxon>
        <taxon>Hippoboscoidea</taxon>
        <taxon>Glossinidae</taxon>
        <taxon>Glossina</taxon>
    </lineage>
</organism>
<accession>A0A1B0ANX4</accession>
<keyword evidence="3" id="KW-1185">Reference proteome</keyword>
<protein>
    <submittedName>
        <fullName evidence="2">Uncharacterized protein</fullName>
    </submittedName>
</protein>
<reference evidence="2" key="2">
    <citation type="submission" date="2020-05" db="UniProtKB">
        <authorList>
            <consortium name="EnsemblMetazoa"/>
        </authorList>
    </citation>
    <scope>IDENTIFICATION</scope>
    <source>
        <strain evidence="2">IAEA</strain>
    </source>
</reference>
<sequence>MLPAQCTVTTVNAVRKNVINEKSADHCERNARAEPSNVGTKLADNDHGRKAKRYVFNFMNVPVVEVAAVVLIWLAVIFVVDVAASLSAVTSAKMFSLNVKFS</sequence>
<dbReference type="VEuPathDB" id="VectorBase:GPPI003376"/>
<feature type="transmembrane region" description="Helical" evidence="1">
    <location>
        <begin position="66"/>
        <end position="89"/>
    </location>
</feature>
<evidence type="ECO:0000256" key="1">
    <source>
        <dbReference type="SAM" id="Phobius"/>
    </source>
</evidence>
<dbReference type="EnsemblMetazoa" id="GPPI003376-RA">
    <property type="protein sequence ID" value="GPPI003376-PA"/>
    <property type="gene ID" value="GPPI003376"/>
</dbReference>
<proteinExistence type="predicted"/>
<reference evidence="3" key="1">
    <citation type="submission" date="2015-01" db="EMBL/GenBank/DDBJ databases">
        <authorList>
            <person name="Aksoy S."/>
            <person name="Warren W."/>
            <person name="Wilson R.K."/>
        </authorList>
    </citation>
    <scope>NUCLEOTIDE SEQUENCE [LARGE SCALE GENOMIC DNA]</scope>
    <source>
        <strain evidence="3">IAEA</strain>
    </source>
</reference>
<dbReference type="EMBL" id="JXJN01001070">
    <property type="status" value="NOT_ANNOTATED_CDS"/>
    <property type="molecule type" value="Genomic_DNA"/>
</dbReference>
<dbReference type="Proteomes" id="UP000092460">
    <property type="component" value="Unassembled WGS sequence"/>
</dbReference>
<evidence type="ECO:0000313" key="3">
    <source>
        <dbReference type="Proteomes" id="UP000092460"/>
    </source>
</evidence>